<evidence type="ECO:0000313" key="7">
    <source>
        <dbReference type="Proteomes" id="UP000287651"/>
    </source>
</evidence>
<organism evidence="6 7">
    <name type="scientific">Ensete ventricosum</name>
    <name type="common">Abyssinian banana</name>
    <name type="synonym">Musa ensete</name>
    <dbReference type="NCBI Taxonomy" id="4639"/>
    <lineage>
        <taxon>Eukaryota</taxon>
        <taxon>Viridiplantae</taxon>
        <taxon>Streptophyta</taxon>
        <taxon>Embryophyta</taxon>
        <taxon>Tracheophyta</taxon>
        <taxon>Spermatophyta</taxon>
        <taxon>Magnoliopsida</taxon>
        <taxon>Liliopsida</taxon>
        <taxon>Zingiberales</taxon>
        <taxon>Musaceae</taxon>
        <taxon>Ensete</taxon>
    </lineage>
</organism>
<dbReference type="Pfam" id="PF00722">
    <property type="entry name" value="Glyco_hydro_16"/>
    <property type="match status" value="1"/>
</dbReference>
<sequence>MRTGGIGGCFPSKPMTLYATIWDGSTWATSGGRYKVNYKYAPYVAEFEDLIIGGCAVNPMDHSSDCEKPDAAISDPLTVSLEQRALMDRFRRKHMTYNYCYDRQRYPIPPPECNMNQIEARLFYGQDGVKLGDRRGRRRRGQNKHGIVTQADAAF</sequence>
<proteinExistence type="predicted"/>
<dbReference type="InterPro" id="IPR013320">
    <property type="entry name" value="ConA-like_dom_sf"/>
</dbReference>
<dbReference type="InterPro" id="IPR010713">
    <property type="entry name" value="XET_C"/>
</dbReference>
<reference evidence="6 7" key="1">
    <citation type="journal article" date="2014" name="Agronomy (Basel)">
        <title>A Draft Genome Sequence for Ensete ventricosum, the Drought-Tolerant Tree Against Hunger.</title>
        <authorList>
            <person name="Harrison J."/>
            <person name="Moore K.A."/>
            <person name="Paszkiewicz K."/>
            <person name="Jones T."/>
            <person name="Grant M."/>
            <person name="Ambacheew D."/>
            <person name="Muzemil S."/>
            <person name="Studholme D.J."/>
        </authorList>
    </citation>
    <scope>NUCLEOTIDE SEQUENCE [LARGE SCALE GENOMIC DNA]</scope>
</reference>
<dbReference type="InterPro" id="IPR044791">
    <property type="entry name" value="Beta-glucanase/XTH"/>
</dbReference>
<evidence type="ECO:0000256" key="2">
    <source>
        <dbReference type="ARBA" id="ARBA00022679"/>
    </source>
</evidence>
<dbReference type="Gene3D" id="2.60.120.200">
    <property type="match status" value="1"/>
</dbReference>
<comment type="catalytic activity">
    <reaction evidence="5">
        <text>breaks a beta-(1-&gt;4) bond in the backbone of a xyloglucan and transfers the xyloglucanyl segment on to O-4 of the non-reducing terminal glucose residue of an acceptor, which can be a xyloglucan or an oligosaccharide of xyloglucan.</text>
        <dbReference type="EC" id="2.4.1.207"/>
    </reaction>
</comment>
<dbReference type="EC" id="2.4.1.207" evidence="1"/>
<dbReference type="Pfam" id="PF06955">
    <property type="entry name" value="XET_C"/>
    <property type="match status" value="1"/>
</dbReference>
<dbReference type="AlphaFoldDB" id="A0A427B5E2"/>
<keyword evidence="4" id="KW-0326">Glycosidase</keyword>
<dbReference type="Proteomes" id="UP000287651">
    <property type="component" value="Unassembled WGS sequence"/>
</dbReference>
<evidence type="ECO:0000256" key="3">
    <source>
        <dbReference type="ARBA" id="ARBA00022801"/>
    </source>
</evidence>
<dbReference type="EMBL" id="AMZH03000445">
    <property type="protein sequence ID" value="RRT83699.1"/>
    <property type="molecule type" value="Genomic_DNA"/>
</dbReference>
<evidence type="ECO:0000256" key="5">
    <source>
        <dbReference type="ARBA" id="ARBA00034022"/>
    </source>
</evidence>
<dbReference type="SUPFAM" id="SSF49899">
    <property type="entry name" value="Concanavalin A-like lectins/glucanases"/>
    <property type="match status" value="1"/>
</dbReference>
<dbReference type="GO" id="GO:0048046">
    <property type="term" value="C:apoplast"/>
    <property type="evidence" value="ECO:0007669"/>
    <property type="project" value="InterPro"/>
</dbReference>
<evidence type="ECO:0000313" key="6">
    <source>
        <dbReference type="EMBL" id="RRT83699.1"/>
    </source>
</evidence>
<dbReference type="PANTHER" id="PTHR31062">
    <property type="entry name" value="XYLOGLUCAN ENDOTRANSGLUCOSYLASE/HYDROLASE PROTEIN 8-RELATED"/>
    <property type="match status" value="1"/>
</dbReference>
<protein>
    <recommendedName>
        <fullName evidence="1">xyloglucan:xyloglucosyl transferase</fullName>
        <ecNumber evidence="1">2.4.1.207</ecNumber>
    </recommendedName>
</protein>
<accession>A0A427B5E2</accession>
<evidence type="ECO:0000256" key="4">
    <source>
        <dbReference type="ARBA" id="ARBA00023295"/>
    </source>
</evidence>
<gene>
    <name evidence="6" type="ORF">B296_00016644</name>
</gene>
<dbReference type="GO" id="GO:0004553">
    <property type="term" value="F:hydrolase activity, hydrolyzing O-glycosyl compounds"/>
    <property type="evidence" value="ECO:0007669"/>
    <property type="project" value="InterPro"/>
</dbReference>
<name>A0A427B5E2_ENSVE</name>
<evidence type="ECO:0000256" key="1">
    <source>
        <dbReference type="ARBA" id="ARBA00012152"/>
    </source>
</evidence>
<dbReference type="InterPro" id="IPR000757">
    <property type="entry name" value="Beta-glucanase-like"/>
</dbReference>
<dbReference type="GO" id="GO:0016762">
    <property type="term" value="F:xyloglucan:xyloglucosyl transferase activity"/>
    <property type="evidence" value="ECO:0007669"/>
    <property type="project" value="UniProtKB-EC"/>
</dbReference>
<keyword evidence="3" id="KW-0378">Hydrolase</keyword>
<keyword evidence="2" id="KW-0808">Transferase</keyword>
<dbReference type="GO" id="GO:0044042">
    <property type="term" value="P:glucan metabolic process"/>
    <property type="evidence" value="ECO:0007669"/>
    <property type="project" value="InterPro"/>
</dbReference>
<comment type="caution">
    <text evidence="6">The sequence shown here is derived from an EMBL/GenBank/DDBJ whole genome shotgun (WGS) entry which is preliminary data.</text>
</comment>